<gene>
    <name evidence="1" type="ORF">JF922_00405</name>
</gene>
<sequence>MLPGQIKANIPATVAFKVREPLNSRILLGEENASAASLPPVPGRGIWQWQTETQFQAPWLARAEAEELLRRRYPADVVLLRRIGGPGELKGPNGVAKVLPIEEERHLFAGRESGTGKEVRTDA</sequence>
<organism evidence="1 2">
    <name type="scientific">Candidatus Nephthysia bennettiae</name>
    <dbReference type="NCBI Taxonomy" id="3127016"/>
    <lineage>
        <taxon>Bacteria</taxon>
        <taxon>Bacillati</taxon>
        <taxon>Candidatus Dormiibacterota</taxon>
        <taxon>Candidatus Dormibacteria</taxon>
        <taxon>Candidatus Dormibacterales</taxon>
        <taxon>Candidatus Dormibacteraceae</taxon>
        <taxon>Candidatus Nephthysia</taxon>
    </lineage>
</organism>
<evidence type="ECO:0000313" key="1">
    <source>
        <dbReference type="EMBL" id="MBJ7596540.1"/>
    </source>
</evidence>
<dbReference type="Gene3D" id="3.40.50.300">
    <property type="entry name" value="P-loop containing nucleotide triphosphate hydrolases"/>
    <property type="match status" value="1"/>
</dbReference>
<dbReference type="Proteomes" id="UP000612893">
    <property type="component" value="Unassembled WGS sequence"/>
</dbReference>
<comment type="caution">
    <text evidence="1">The sequence shown here is derived from an EMBL/GenBank/DDBJ whole genome shotgun (WGS) entry which is preliminary data.</text>
</comment>
<reference evidence="1" key="1">
    <citation type="submission" date="2020-10" db="EMBL/GenBank/DDBJ databases">
        <title>Ca. Dormibacterota MAGs.</title>
        <authorList>
            <person name="Montgomery K."/>
        </authorList>
    </citation>
    <scope>NUCLEOTIDE SEQUENCE [LARGE SCALE GENOMIC DNA]</scope>
    <source>
        <strain evidence="1">SC8812_S17_10</strain>
    </source>
</reference>
<evidence type="ECO:0000313" key="2">
    <source>
        <dbReference type="Proteomes" id="UP000612893"/>
    </source>
</evidence>
<dbReference type="RefSeq" id="WP_338198370.1">
    <property type="nucleotide sequence ID" value="NZ_JAEKNR010000005.1"/>
</dbReference>
<dbReference type="InterPro" id="IPR027417">
    <property type="entry name" value="P-loop_NTPase"/>
</dbReference>
<dbReference type="AlphaFoldDB" id="A0A934N137"/>
<name>A0A934N137_9BACT</name>
<dbReference type="EMBL" id="JAEKNR010000005">
    <property type="protein sequence ID" value="MBJ7596540.1"/>
    <property type="molecule type" value="Genomic_DNA"/>
</dbReference>
<protein>
    <submittedName>
        <fullName evidence="1">Uncharacterized protein</fullName>
    </submittedName>
</protein>
<accession>A0A934N137</accession>
<proteinExistence type="predicted"/>
<keyword evidence="2" id="KW-1185">Reference proteome</keyword>